<evidence type="ECO:0000256" key="1">
    <source>
        <dbReference type="ARBA" id="ARBA00001933"/>
    </source>
</evidence>
<evidence type="ECO:0000313" key="7">
    <source>
        <dbReference type="Proteomes" id="UP000243887"/>
    </source>
</evidence>
<gene>
    <name evidence="6" type="ORF">SAMN04487893_12024</name>
</gene>
<dbReference type="Proteomes" id="UP000243887">
    <property type="component" value="Unassembled WGS sequence"/>
</dbReference>
<proteinExistence type="inferred from homology"/>
<evidence type="ECO:0000256" key="3">
    <source>
        <dbReference type="ARBA" id="ARBA00022898"/>
    </source>
</evidence>
<dbReference type="FunFam" id="3.40.50.1100:FF:000007">
    <property type="entry name" value="L-threonine dehydratase catabolic TdcB"/>
    <property type="match status" value="1"/>
</dbReference>
<evidence type="ECO:0000259" key="5">
    <source>
        <dbReference type="Pfam" id="PF00291"/>
    </source>
</evidence>
<dbReference type="SUPFAM" id="SSF53686">
    <property type="entry name" value="Tryptophan synthase beta subunit-like PLP-dependent enzymes"/>
    <property type="match status" value="1"/>
</dbReference>
<dbReference type="GO" id="GO:0070179">
    <property type="term" value="P:D-serine biosynthetic process"/>
    <property type="evidence" value="ECO:0007669"/>
    <property type="project" value="TreeGrafter"/>
</dbReference>
<name>A0A1I3UZE9_9FLAO</name>
<dbReference type="RefSeq" id="WP_090681354.1">
    <property type="nucleotide sequence ID" value="NZ_FORU01000020.1"/>
</dbReference>
<dbReference type="GO" id="GO:0030170">
    <property type="term" value="F:pyridoxal phosphate binding"/>
    <property type="evidence" value="ECO:0007669"/>
    <property type="project" value="TreeGrafter"/>
</dbReference>
<feature type="domain" description="Tryptophan synthase beta chain-like PALP" evidence="5">
    <location>
        <begin position="13"/>
        <end position="300"/>
    </location>
</feature>
<sequence>MRELLLECHERIKPFIHKTPIMESGMIENFLGNDLYFKCENFQRMGAFKMRAAVNAITQLTDEQRTKGVVTHSSGNFAQALALAARDLGVPAYIVVPSDAPEVKKNAILRYGGEVIECFPSLDARMRTANEIVEEKGVTFIHPSNDLRVIRGNATAAMEMLEIHPDLDILIVPVGGGGLLAGTALAAHYFGANIEVIGAEPLEADDAYRSLLSGKIEGNITTDTIADGLKTQLGDVNFPIIQEHVKRIILVRENEIVSAMRLIWERMKIIVEPSSAVALAALIKERQDFEGKKIGIILSGGNVDLNNLPFE</sequence>
<evidence type="ECO:0000313" key="6">
    <source>
        <dbReference type="EMBL" id="SFJ87247.1"/>
    </source>
</evidence>
<dbReference type="GO" id="GO:0000287">
    <property type="term" value="F:magnesium ion binding"/>
    <property type="evidence" value="ECO:0007669"/>
    <property type="project" value="TreeGrafter"/>
</dbReference>
<dbReference type="GO" id="GO:0005524">
    <property type="term" value="F:ATP binding"/>
    <property type="evidence" value="ECO:0007669"/>
    <property type="project" value="TreeGrafter"/>
</dbReference>
<dbReference type="CDD" id="cd01562">
    <property type="entry name" value="Thr-dehyd"/>
    <property type="match status" value="1"/>
</dbReference>
<evidence type="ECO:0000256" key="4">
    <source>
        <dbReference type="ARBA" id="ARBA00023239"/>
    </source>
</evidence>
<keyword evidence="7" id="KW-1185">Reference proteome</keyword>
<keyword evidence="3" id="KW-0663">Pyridoxal phosphate</keyword>
<dbReference type="AlphaFoldDB" id="A0A1I3UZE9"/>
<dbReference type="GO" id="GO:0018114">
    <property type="term" value="F:threonine racemase activity"/>
    <property type="evidence" value="ECO:0007669"/>
    <property type="project" value="TreeGrafter"/>
</dbReference>
<dbReference type="EMBL" id="FORU01000020">
    <property type="protein sequence ID" value="SFJ87247.1"/>
    <property type="molecule type" value="Genomic_DNA"/>
</dbReference>
<dbReference type="PANTHER" id="PTHR43050">
    <property type="entry name" value="SERINE / THREONINE RACEMASE FAMILY MEMBER"/>
    <property type="match status" value="1"/>
</dbReference>
<dbReference type="InterPro" id="IPR001926">
    <property type="entry name" value="TrpB-like_PALP"/>
</dbReference>
<dbReference type="Gene3D" id="3.40.50.1100">
    <property type="match status" value="2"/>
</dbReference>
<dbReference type="STRING" id="1150112.SAMN04487893_12024"/>
<dbReference type="Pfam" id="PF00291">
    <property type="entry name" value="PALP"/>
    <property type="match status" value="1"/>
</dbReference>
<protein>
    <submittedName>
        <fullName evidence="6">Threonine dehydratase</fullName>
    </submittedName>
</protein>
<dbReference type="GO" id="GO:0003941">
    <property type="term" value="F:L-serine ammonia-lyase activity"/>
    <property type="evidence" value="ECO:0007669"/>
    <property type="project" value="TreeGrafter"/>
</dbReference>
<dbReference type="OrthoDB" id="9811476at2"/>
<dbReference type="InterPro" id="IPR036052">
    <property type="entry name" value="TrpB-like_PALP_sf"/>
</dbReference>
<dbReference type="PANTHER" id="PTHR43050:SF1">
    <property type="entry name" value="SERINE RACEMASE"/>
    <property type="match status" value="1"/>
</dbReference>
<reference evidence="7" key="1">
    <citation type="submission" date="2016-10" db="EMBL/GenBank/DDBJ databases">
        <authorList>
            <person name="Varghese N."/>
            <person name="Submissions S."/>
        </authorList>
    </citation>
    <scope>NUCLEOTIDE SEQUENCE [LARGE SCALE GENOMIC DNA]</scope>
    <source>
        <strain evidence="7">DSM 26542</strain>
    </source>
</reference>
<dbReference type="GO" id="GO:0030378">
    <property type="term" value="F:serine racemase activity"/>
    <property type="evidence" value="ECO:0007669"/>
    <property type="project" value="TreeGrafter"/>
</dbReference>
<keyword evidence="4" id="KW-0456">Lyase</keyword>
<organism evidence="6 7">
    <name type="scientific">Myroides guanonis</name>
    <dbReference type="NCBI Taxonomy" id="1150112"/>
    <lineage>
        <taxon>Bacteria</taxon>
        <taxon>Pseudomonadati</taxon>
        <taxon>Bacteroidota</taxon>
        <taxon>Flavobacteriia</taxon>
        <taxon>Flavobacteriales</taxon>
        <taxon>Flavobacteriaceae</taxon>
        <taxon>Myroides</taxon>
    </lineage>
</organism>
<evidence type="ECO:0000256" key="2">
    <source>
        <dbReference type="ARBA" id="ARBA00010869"/>
    </source>
</evidence>
<accession>A0A1I3UZE9</accession>
<dbReference type="FunFam" id="3.40.50.1100:FF:000005">
    <property type="entry name" value="Threonine dehydratase catabolic"/>
    <property type="match status" value="1"/>
</dbReference>
<comment type="similarity">
    <text evidence="2">Belongs to the serine/threonine dehydratase family.</text>
</comment>
<comment type="cofactor">
    <cofactor evidence="1">
        <name>pyridoxal 5'-phosphate</name>
        <dbReference type="ChEBI" id="CHEBI:597326"/>
    </cofactor>
</comment>